<gene>
    <name evidence="3" type="ORF">B0T24DRAFT_357470</name>
</gene>
<feature type="region of interest" description="Disordered" evidence="2">
    <location>
        <begin position="294"/>
        <end position="320"/>
    </location>
</feature>
<dbReference type="Gene3D" id="3.40.50.300">
    <property type="entry name" value="P-loop containing nucleotide triphosphate hydrolases"/>
    <property type="match status" value="1"/>
</dbReference>
<dbReference type="InterPro" id="IPR027417">
    <property type="entry name" value="P-loop_NTPase"/>
</dbReference>
<accession>A0AAE0K367</accession>
<name>A0AAE0K367_9PEZI</name>
<evidence type="ECO:0008006" key="5">
    <source>
        <dbReference type="Google" id="ProtNLM"/>
    </source>
</evidence>
<proteinExistence type="predicted"/>
<organism evidence="3 4">
    <name type="scientific">Lasiosphaeria ovina</name>
    <dbReference type="NCBI Taxonomy" id="92902"/>
    <lineage>
        <taxon>Eukaryota</taxon>
        <taxon>Fungi</taxon>
        <taxon>Dikarya</taxon>
        <taxon>Ascomycota</taxon>
        <taxon>Pezizomycotina</taxon>
        <taxon>Sordariomycetes</taxon>
        <taxon>Sordariomycetidae</taxon>
        <taxon>Sordariales</taxon>
        <taxon>Lasiosphaeriaceae</taxon>
        <taxon>Lasiosphaeria</taxon>
    </lineage>
</organism>
<evidence type="ECO:0000256" key="2">
    <source>
        <dbReference type="SAM" id="MobiDB-lite"/>
    </source>
</evidence>
<feature type="coiled-coil region" evidence="1">
    <location>
        <begin position="212"/>
        <end position="239"/>
    </location>
</feature>
<reference evidence="3" key="2">
    <citation type="submission" date="2023-06" db="EMBL/GenBank/DDBJ databases">
        <authorList>
            <consortium name="Lawrence Berkeley National Laboratory"/>
            <person name="Haridas S."/>
            <person name="Hensen N."/>
            <person name="Bonometti L."/>
            <person name="Westerberg I."/>
            <person name="Brannstrom I.O."/>
            <person name="Guillou S."/>
            <person name="Cros-Aarteil S."/>
            <person name="Calhoun S."/>
            <person name="Kuo A."/>
            <person name="Mondo S."/>
            <person name="Pangilinan J."/>
            <person name="Riley R."/>
            <person name="Labutti K."/>
            <person name="Andreopoulos B."/>
            <person name="Lipzen A."/>
            <person name="Chen C."/>
            <person name="Yanf M."/>
            <person name="Daum C."/>
            <person name="Ng V."/>
            <person name="Clum A."/>
            <person name="Steindorff A."/>
            <person name="Ohm R."/>
            <person name="Martin F."/>
            <person name="Silar P."/>
            <person name="Natvig D."/>
            <person name="Lalanne C."/>
            <person name="Gautier V."/>
            <person name="Ament-Velasquez S.L."/>
            <person name="Kruys A."/>
            <person name="Hutchinson M.I."/>
            <person name="Powell A.J."/>
            <person name="Barry K."/>
            <person name="Miller A.N."/>
            <person name="Grigoriev I.V."/>
            <person name="Debuchy R."/>
            <person name="Gladieux P."/>
            <person name="Thoren M.H."/>
            <person name="Johannesson H."/>
        </authorList>
    </citation>
    <scope>NUCLEOTIDE SEQUENCE</scope>
    <source>
        <strain evidence="3">CBS 958.72</strain>
    </source>
</reference>
<keyword evidence="1" id="KW-0175">Coiled coil</keyword>
<keyword evidence="4" id="KW-1185">Reference proteome</keyword>
<dbReference type="AlphaFoldDB" id="A0AAE0K367"/>
<evidence type="ECO:0000313" key="3">
    <source>
        <dbReference type="EMBL" id="KAK3369258.1"/>
    </source>
</evidence>
<sequence length="367" mass="39959">MGMTGSGKSTFVATCTGQPYQLVGHGLDSFTRGVSLHTLARLGVRVHLVDTPGFDDNRRSDVDVLRELAFWLSQAYRSGIRLCGIIYLQRVTDVRLSGTALRALDAFKQMCGPEAFAGVTLLTTGWGLVNHDEHLRALAGARQAELERTHRFWGEILAKGGRSAALPPGQQEALDAVDDIVRCRQSLVLGIQIEMAVESMTLRETGAGQVLCEAYRLDNAKLEKDVATVQAELARAIRQCHDQDIRRLRGAEAELTRNLKRIAEGLRRLEIPVRDVVTRGAEQAEQQTRELVRLAEGLDDTRHRDPPPRQAARGESQTLEATDARAVQKVHLPSMALAQKVVTGSSVLSALAGTASLALTAAACSIM</sequence>
<dbReference type="Proteomes" id="UP001287356">
    <property type="component" value="Unassembled WGS sequence"/>
</dbReference>
<dbReference type="CDD" id="cd00882">
    <property type="entry name" value="Ras_like_GTPase"/>
    <property type="match status" value="1"/>
</dbReference>
<evidence type="ECO:0000256" key="1">
    <source>
        <dbReference type="SAM" id="Coils"/>
    </source>
</evidence>
<comment type="caution">
    <text evidence="3">The sequence shown here is derived from an EMBL/GenBank/DDBJ whole genome shotgun (WGS) entry which is preliminary data.</text>
</comment>
<protein>
    <recommendedName>
        <fullName evidence="5">G domain-containing protein</fullName>
    </recommendedName>
</protein>
<evidence type="ECO:0000313" key="4">
    <source>
        <dbReference type="Proteomes" id="UP001287356"/>
    </source>
</evidence>
<reference evidence="3" key="1">
    <citation type="journal article" date="2023" name="Mol. Phylogenet. Evol.">
        <title>Genome-scale phylogeny and comparative genomics of the fungal order Sordariales.</title>
        <authorList>
            <person name="Hensen N."/>
            <person name="Bonometti L."/>
            <person name="Westerberg I."/>
            <person name="Brannstrom I.O."/>
            <person name="Guillou S."/>
            <person name="Cros-Aarteil S."/>
            <person name="Calhoun S."/>
            <person name="Haridas S."/>
            <person name="Kuo A."/>
            <person name="Mondo S."/>
            <person name="Pangilinan J."/>
            <person name="Riley R."/>
            <person name="LaButti K."/>
            <person name="Andreopoulos B."/>
            <person name="Lipzen A."/>
            <person name="Chen C."/>
            <person name="Yan M."/>
            <person name="Daum C."/>
            <person name="Ng V."/>
            <person name="Clum A."/>
            <person name="Steindorff A."/>
            <person name="Ohm R.A."/>
            <person name="Martin F."/>
            <person name="Silar P."/>
            <person name="Natvig D.O."/>
            <person name="Lalanne C."/>
            <person name="Gautier V."/>
            <person name="Ament-Velasquez S.L."/>
            <person name="Kruys A."/>
            <person name="Hutchinson M.I."/>
            <person name="Powell A.J."/>
            <person name="Barry K."/>
            <person name="Miller A.N."/>
            <person name="Grigoriev I.V."/>
            <person name="Debuchy R."/>
            <person name="Gladieux P."/>
            <person name="Hiltunen Thoren M."/>
            <person name="Johannesson H."/>
        </authorList>
    </citation>
    <scope>NUCLEOTIDE SEQUENCE</scope>
    <source>
        <strain evidence="3">CBS 958.72</strain>
    </source>
</reference>
<dbReference type="SUPFAM" id="SSF52540">
    <property type="entry name" value="P-loop containing nucleoside triphosphate hydrolases"/>
    <property type="match status" value="1"/>
</dbReference>
<dbReference type="EMBL" id="JAULSN010000006">
    <property type="protein sequence ID" value="KAK3369258.1"/>
    <property type="molecule type" value="Genomic_DNA"/>
</dbReference>